<proteinExistence type="predicted"/>
<dbReference type="EMBL" id="MU001505">
    <property type="protein sequence ID" value="KAF2441603.1"/>
    <property type="molecule type" value="Genomic_DNA"/>
</dbReference>
<reference evidence="2" key="1">
    <citation type="journal article" date="2020" name="Stud. Mycol.">
        <title>101 Dothideomycetes genomes: a test case for predicting lifestyles and emergence of pathogens.</title>
        <authorList>
            <person name="Haridas S."/>
            <person name="Albert R."/>
            <person name="Binder M."/>
            <person name="Bloem J."/>
            <person name="Labutti K."/>
            <person name="Salamov A."/>
            <person name="Andreopoulos B."/>
            <person name="Baker S."/>
            <person name="Barry K."/>
            <person name="Bills G."/>
            <person name="Bluhm B."/>
            <person name="Cannon C."/>
            <person name="Castanera R."/>
            <person name="Culley D."/>
            <person name="Daum C."/>
            <person name="Ezra D."/>
            <person name="Gonzalez J."/>
            <person name="Henrissat B."/>
            <person name="Kuo A."/>
            <person name="Liang C."/>
            <person name="Lipzen A."/>
            <person name="Lutzoni F."/>
            <person name="Magnuson J."/>
            <person name="Mondo S."/>
            <person name="Nolan M."/>
            <person name="Ohm R."/>
            <person name="Pangilinan J."/>
            <person name="Park H.-J."/>
            <person name="Ramirez L."/>
            <person name="Alfaro M."/>
            <person name="Sun H."/>
            <person name="Tritt A."/>
            <person name="Yoshinaga Y."/>
            <person name="Zwiers L.-H."/>
            <person name="Turgeon B."/>
            <person name="Goodwin S."/>
            <person name="Spatafora J."/>
            <person name="Crous P."/>
            <person name="Grigoriev I."/>
        </authorList>
    </citation>
    <scope>NUCLEOTIDE SEQUENCE</scope>
    <source>
        <strain evidence="2">CBS 690.94</strain>
    </source>
</reference>
<dbReference type="Proteomes" id="UP000799764">
    <property type="component" value="Unassembled WGS sequence"/>
</dbReference>
<comment type="caution">
    <text evidence="2">The sequence shown here is derived from an EMBL/GenBank/DDBJ whole genome shotgun (WGS) entry which is preliminary data.</text>
</comment>
<keyword evidence="3" id="KW-1185">Reference proteome</keyword>
<evidence type="ECO:0000313" key="2">
    <source>
        <dbReference type="EMBL" id="KAF2441603.1"/>
    </source>
</evidence>
<protein>
    <submittedName>
        <fullName evidence="2">Uncharacterized protein</fullName>
    </submittedName>
</protein>
<dbReference type="AlphaFoldDB" id="A0A9P4PEB5"/>
<evidence type="ECO:0000313" key="3">
    <source>
        <dbReference type="Proteomes" id="UP000799764"/>
    </source>
</evidence>
<name>A0A9P4PEB5_9PLEO</name>
<feature type="region of interest" description="Disordered" evidence="1">
    <location>
        <begin position="33"/>
        <end position="52"/>
    </location>
</feature>
<accession>A0A9P4PEB5</accession>
<sequence>MSNPRKLKATQGRPMQIDRCSPTLEQVLPGTTVVSDQHEMGQPSRSSGLPSKEKKPAFLSIAFSAIACALDHQRNPRTMAAMKCTVEFAFTGRTTGKRPNKQAVLAKTAGQSSFSLLVRSGKVVRAVHAKRYGGRIQRRTHWPRERVHVRLLVDRRFAALRTACSSLHPTSRNARPGRDTPVVPAMVTLT</sequence>
<evidence type="ECO:0000256" key="1">
    <source>
        <dbReference type="SAM" id="MobiDB-lite"/>
    </source>
</evidence>
<organism evidence="2 3">
    <name type="scientific">Karstenula rhodostoma CBS 690.94</name>
    <dbReference type="NCBI Taxonomy" id="1392251"/>
    <lineage>
        <taxon>Eukaryota</taxon>
        <taxon>Fungi</taxon>
        <taxon>Dikarya</taxon>
        <taxon>Ascomycota</taxon>
        <taxon>Pezizomycotina</taxon>
        <taxon>Dothideomycetes</taxon>
        <taxon>Pleosporomycetidae</taxon>
        <taxon>Pleosporales</taxon>
        <taxon>Massarineae</taxon>
        <taxon>Didymosphaeriaceae</taxon>
        <taxon>Karstenula</taxon>
    </lineage>
</organism>
<gene>
    <name evidence="2" type="ORF">P171DRAFT_74512</name>
</gene>